<dbReference type="Proteomes" id="UP000542720">
    <property type="component" value="Unassembled WGS sequence"/>
</dbReference>
<accession>A0A7W4LPA6</accession>
<evidence type="ECO:0000313" key="2">
    <source>
        <dbReference type="EMBL" id="MBB2496839.1"/>
    </source>
</evidence>
<comment type="caution">
    <text evidence="2">The sequence shown here is derived from an EMBL/GenBank/DDBJ whole genome shotgun (WGS) entry which is preliminary data.</text>
</comment>
<feature type="region of interest" description="Disordered" evidence="1">
    <location>
        <begin position="130"/>
        <end position="158"/>
    </location>
</feature>
<reference evidence="2 3" key="1">
    <citation type="submission" date="2020-08" db="EMBL/GenBank/DDBJ databases">
        <authorList>
            <person name="Kim C.M."/>
        </authorList>
    </citation>
    <scope>NUCLEOTIDE SEQUENCE [LARGE SCALE GENOMIC DNA]</scope>
    <source>
        <strain evidence="2 3">UL070</strain>
    </source>
</reference>
<proteinExistence type="predicted"/>
<protein>
    <recommendedName>
        <fullName evidence="4">Phage terminase, small subunit, putative, P27 family</fullName>
    </recommendedName>
</protein>
<evidence type="ECO:0008006" key="4">
    <source>
        <dbReference type="Google" id="ProtNLM"/>
    </source>
</evidence>
<evidence type="ECO:0000256" key="1">
    <source>
        <dbReference type="SAM" id="MobiDB-lite"/>
    </source>
</evidence>
<name>A0A7W4LPA6_9GAMM</name>
<dbReference type="EMBL" id="JACJUD010000006">
    <property type="protein sequence ID" value="MBB2496839.1"/>
    <property type="molecule type" value="Genomic_DNA"/>
</dbReference>
<dbReference type="RefSeq" id="WP_183090370.1">
    <property type="nucleotide sequence ID" value="NZ_JACJUD010000006.1"/>
</dbReference>
<dbReference type="AlphaFoldDB" id="A0A7W4LPA6"/>
<organism evidence="2 3">
    <name type="scientific">Aquipseudomonas ullengensis</name>
    <dbReference type="NCBI Taxonomy" id="2759166"/>
    <lineage>
        <taxon>Bacteria</taxon>
        <taxon>Pseudomonadati</taxon>
        <taxon>Pseudomonadota</taxon>
        <taxon>Gammaproteobacteria</taxon>
        <taxon>Pseudomonadales</taxon>
        <taxon>Pseudomonadaceae</taxon>
        <taxon>Aquipseudomonas</taxon>
    </lineage>
</organism>
<gene>
    <name evidence="2" type="ORF">H3H51_17585</name>
</gene>
<keyword evidence="3" id="KW-1185">Reference proteome</keyword>
<sequence>MARHATRRDRSDTPQRKAALLAMMQESIALPTGCAFASDEEKTLWAIYTQARVPDDWRCLDLLNLFKVVQMETQIREQSRLLEVEGYMQGAAGGKLVKNPRLGVVRSLQMLQLQLLRVLKIHAIPDTPSNMASRARDASRLSSAAKQEDDNLLSGRTV</sequence>
<evidence type="ECO:0000313" key="3">
    <source>
        <dbReference type="Proteomes" id="UP000542720"/>
    </source>
</evidence>